<evidence type="ECO:0000313" key="1">
    <source>
        <dbReference type="EMBL" id="MBF1163640.1"/>
    </source>
</evidence>
<protein>
    <submittedName>
        <fullName evidence="1">Uncharacterized protein</fullName>
    </submittedName>
</protein>
<dbReference type="EMBL" id="JABZMI010000008">
    <property type="protein sequence ID" value="MBF1163640.1"/>
    <property type="molecule type" value="Genomic_DNA"/>
</dbReference>
<reference evidence="1" key="1">
    <citation type="submission" date="2020-04" db="EMBL/GenBank/DDBJ databases">
        <title>Deep metagenomics examines the oral microbiome during advanced dental caries in children, revealing novel taxa and co-occurrences with host molecules.</title>
        <authorList>
            <person name="Baker J.L."/>
            <person name="Morton J.T."/>
            <person name="Dinis M."/>
            <person name="Alvarez R."/>
            <person name="Tran N.C."/>
            <person name="Knight R."/>
            <person name="Edlund A."/>
        </authorList>
    </citation>
    <scope>NUCLEOTIDE SEQUENCE</scope>
    <source>
        <strain evidence="1">JCVI_32_bin.24</strain>
    </source>
</reference>
<name>A0A930BQ21_9RHOO</name>
<comment type="caution">
    <text evidence="1">The sequence shown here is derived from an EMBL/GenBank/DDBJ whole genome shotgun (WGS) entry which is preliminary data.</text>
</comment>
<organism evidence="1 2">
    <name type="scientific">Dechloromonas agitata</name>
    <dbReference type="NCBI Taxonomy" id="73030"/>
    <lineage>
        <taxon>Bacteria</taxon>
        <taxon>Pseudomonadati</taxon>
        <taxon>Pseudomonadota</taxon>
        <taxon>Betaproteobacteria</taxon>
        <taxon>Rhodocyclales</taxon>
        <taxon>Azonexaceae</taxon>
        <taxon>Dechloromonas</taxon>
    </lineage>
</organism>
<dbReference type="Proteomes" id="UP000718593">
    <property type="component" value="Unassembled WGS sequence"/>
</dbReference>
<dbReference type="AlphaFoldDB" id="A0A930BQ21"/>
<gene>
    <name evidence="1" type="ORF">HXL68_01230</name>
</gene>
<proteinExistence type="predicted"/>
<evidence type="ECO:0000313" key="2">
    <source>
        <dbReference type="Proteomes" id="UP000718593"/>
    </source>
</evidence>
<accession>A0A930BQ21</accession>
<sequence length="65" mass="6866">MKLSIAYYGPAGGSEVRLMHSSGDTELDARALSSLKAALRDASLPQTAQGRSFRMSFVLECGSGD</sequence>